<dbReference type="AlphaFoldDB" id="A0AA96CWH8"/>
<gene>
    <name evidence="1" type="ORF">RJG54_00720</name>
</gene>
<name>A0AA96CWH8_9BACT</name>
<accession>A0AA96CWH8</accession>
<protein>
    <submittedName>
        <fullName evidence="1">TIGR04255 family protein</fullName>
    </submittedName>
</protein>
<sequence length="252" mass="28968">MKAPFPKTLVYAPIINTTVELKFDINVPIDAVFGLVYSKIHGIYPEIDYLPVTQLPEQIRINDGLDSEPHYRFYKKNSPYSVLLGPKIAIFSYNKKEGNINYEYPGWTGVMDQKVKELFSLIYSTEIITNINRLGIRVSDFFDSINIFEHVEFNLTSTDGSNLKDVKTQIQQIMYDDDYTHNIVISNNAGYSDLDGDKIGSVIDIDTFVSLDLNNIEELYSCLDRCHELNKNKFFNMLKEEFIDTLRDKGGI</sequence>
<evidence type="ECO:0000313" key="1">
    <source>
        <dbReference type="EMBL" id="WNL16948.1"/>
    </source>
</evidence>
<dbReference type="NCBIfam" id="TIGR04255">
    <property type="entry name" value="sporadTIGR04255"/>
    <property type="match status" value="1"/>
</dbReference>
<reference evidence="1" key="1">
    <citation type="submission" date="2023-09" db="EMBL/GenBank/DDBJ databases">
        <title>Arcobacter tbilisiensis sp. nov. isolated from chicken meat in Tbilisi, Georgia.</title>
        <authorList>
            <person name="Matthias R."/>
            <person name="Zautner A.E."/>
        </authorList>
    </citation>
    <scope>NUCLEOTIDE SEQUENCE</scope>
    <source>
        <strain evidence="1">LEO 107</strain>
    </source>
</reference>
<proteinExistence type="predicted"/>
<organism evidence="1">
    <name type="scientific">Arcobacter sp. AZ-2023</name>
    <dbReference type="NCBI Taxonomy" id="3074453"/>
    <lineage>
        <taxon>Bacteria</taxon>
        <taxon>Pseudomonadati</taxon>
        <taxon>Campylobacterota</taxon>
        <taxon>Epsilonproteobacteria</taxon>
        <taxon>Campylobacterales</taxon>
        <taxon>Arcobacteraceae</taxon>
        <taxon>Arcobacter</taxon>
    </lineage>
</organism>
<dbReference type="EMBL" id="CP134846">
    <property type="protein sequence ID" value="WNL16948.1"/>
    <property type="molecule type" value="Genomic_DNA"/>
</dbReference>
<dbReference type="InterPro" id="IPR026349">
    <property type="entry name" value="CHP04255"/>
</dbReference>